<feature type="repeat" description="WD" evidence="7">
    <location>
        <begin position="534"/>
        <end position="584"/>
    </location>
</feature>
<dbReference type="PROSITE" id="PS00678">
    <property type="entry name" value="WD_REPEATS_1"/>
    <property type="match status" value="3"/>
</dbReference>
<feature type="compositionally biased region" description="Low complexity" evidence="8">
    <location>
        <begin position="131"/>
        <end position="193"/>
    </location>
</feature>
<comment type="subcellular location">
    <subcellularLocation>
        <location evidence="1">Nucleus</location>
    </subcellularLocation>
</comment>
<evidence type="ECO:0000256" key="2">
    <source>
        <dbReference type="ARBA" id="ARBA00022574"/>
    </source>
</evidence>
<evidence type="ECO:0000256" key="7">
    <source>
        <dbReference type="PROSITE-ProRule" id="PRU00221"/>
    </source>
</evidence>
<dbReference type="CDD" id="cd00200">
    <property type="entry name" value="WD40"/>
    <property type="match status" value="1"/>
</dbReference>
<dbReference type="InterPro" id="IPR015943">
    <property type="entry name" value="WD40/YVTN_repeat-like_dom_sf"/>
</dbReference>
<dbReference type="InterPro" id="IPR020472">
    <property type="entry name" value="WD40_PAC1"/>
</dbReference>
<dbReference type="InterPro" id="IPR019775">
    <property type="entry name" value="WD40_repeat_CS"/>
</dbReference>
<proteinExistence type="inferred from homology"/>
<dbReference type="FunFam" id="1.20.960.30:FF:000001">
    <property type="entry name" value="F-box-like/WD repeat-containing protein TBL1XR1"/>
    <property type="match status" value="1"/>
</dbReference>
<keyword evidence="10" id="KW-1185">Reference proteome</keyword>
<dbReference type="Gene3D" id="1.20.960.30">
    <property type="match status" value="1"/>
</dbReference>
<evidence type="ECO:0000256" key="3">
    <source>
        <dbReference type="ARBA" id="ARBA00022737"/>
    </source>
</evidence>
<dbReference type="Pfam" id="PF08513">
    <property type="entry name" value="LisH"/>
    <property type="match status" value="1"/>
</dbReference>
<dbReference type="FunFam" id="2.130.10.10:FF:000014">
    <property type="entry name" value="Putative F-box-like/WD repeat-containing protein TBL1XR1"/>
    <property type="match status" value="1"/>
</dbReference>
<organism evidence="9 10">
    <name type="scientific">Glossina austeni</name>
    <name type="common">Savannah tsetse fly</name>
    <dbReference type="NCBI Taxonomy" id="7395"/>
    <lineage>
        <taxon>Eukaryota</taxon>
        <taxon>Metazoa</taxon>
        <taxon>Ecdysozoa</taxon>
        <taxon>Arthropoda</taxon>
        <taxon>Hexapoda</taxon>
        <taxon>Insecta</taxon>
        <taxon>Pterygota</taxon>
        <taxon>Neoptera</taxon>
        <taxon>Endopterygota</taxon>
        <taxon>Diptera</taxon>
        <taxon>Brachycera</taxon>
        <taxon>Muscomorpha</taxon>
        <taxon>Hippoboscoidea</taxon>
        <taxon>Glossinidae</taxon>
        <taxon>Glossina</taxon>
    </lineage>
</organism>
<evidence type="ECO:0000256" key="1">
    <source>
        <dbReference type="ARBA" id="ARBA00004123"/>
    </source>
</evidence>
<keyword evidence="3" id="KW-0677">Repeat</keyword>
<dbReference type="VEuPathDB" id="VectorBase:GAUT022205"/>
<evidence type="ECO:0000256" key="4">
    <source>
        <dbReference type="ARBA" id="ARBA00022786"/>
    </source>
</evidence>
<feature type="repeat" description="WD" evidence="7">
    <location>
        <begin position="585"/>
        <end position="626"/>
    </location>
</feature>
<feature type="repeat" description="WD" evidence="7">
    <location>
        <begin position="375"/>
        <end position="400"/>
    </location>
</feature>
<keyword evidence="4" id="KW-0833">Ubl conjugation pathway</keyword>
<dbReference type="InterPro" id="IPR001680">
    <property type="entry name" value="WD40_rpt"/>
</dbReference>
<dbReference type="PANTHER" id="PTHR22846">
    <property type="entry name" value="WD40 REPEAT PROTEIN"/>
    <property type="match status" value="1"/>
</dbReference>
<evidence type="ECO:0000313" key="9">
    <source>
        <dbReference type="EnsemblMetazoa" id="GAUT022205-PA"/>
    </source>
</evidence>
<keyword evidence="2 7" id="KW-0853">WD repeat</keyword>
<dbReference type="PROSITE" id="PS50896">
    <property type="entry name" value="LISH"/>
    <property type="match status" value="1"/>
</dbReference>
<feature type="repeat" description="WD" evidence="7">
    <location>
        <begin position="313"/>
        <end position="347"/>
    </location>
</feature>
<dbReference type="GO" id="GO:0000118">
    <property type="term" value="C:histone deacetylase complex"/>
    <property type="evidence" value="ECO:0007669"/>
    <property type="project" value="TreeGrafter"/>
</dbReference>
<evidence type="ECO:0000256" key="6">
    <source>
        <dbReference type="ARBA" id="ARBA00025741"/>
    </source>
</evidence>
<feature type="region of interest" description="Disordered" evidence="8">
    <location>
        <begin position="98"/>
        <end position="292"/>
    </location>
</feature>
<name>A0A1A9V0W9_GLOAU</name>
<evidence type="ECO:0008006" key="11">
    <source>
        <dbReference type="Google" id="ProtNLM"/>
    </source>
</evidence>
<dbReference type="PANTHER" id="PTHR22846:SF2">
    <property type="entry name" value="F-BOX-LIKE_WD REPEAT-CONTAINING PROTEIN EBI"/>
    <property type="match status" value="1"/>
</dbReference>
<dbReference type="Proteomes" id="UP000078200">
    <property type="component" value="Unassembled WGS sequence"/>
</dbReference>
<evidence type="ECO:0000256" key="5">
    <source>
        <dbReference type="ARBA" id="ARBA00023242"/>
    </source>
</evidence>
<dbReference type="STRING" id="7395.A0A1A9V0W9"/>
<evidence type="ECO:0000313" key="10">
    <source>
        <dbReference type="Proteomes" id="UP000078200"/>
    </source>
</evidence>
<protein>
    <recommendedName>
        <fullName evidence="11">WD repeat-containing protein 55 homolog</fullName>
    </recommendedName>
</protein>
<feature type="compositionally biased region" description="Polar residues" evidence="8">
    <location>
        <begin position="239"/>
        <end position="249"/>
    </location>
</feature>
<accession>A0A1A9V0W9</accession>
<dbReference type="Pfam" id="PF00400">
    <property type="entry name" value="WD40"/>
    <property type="match status" value="8"/>
</dbReference>
<feature type="repeat" description="WD" evidence="7">
    <location>
        <begin position="409"/>
        <end position="450"/>
    </location>
</feature>
<dbReference type="SMART" id="SM00320">
    <property type="entry name" value="WD40"/>
    <property type="match status" value="8"/>
</dbReference>
<dbReference type="SMART" id="SM00667">
    <property type="entry name" value="LisH"/>
    <property type="match status" value="1"/>
</dbReference>
<feature type="repeat" description="WD" evidence="7">
    <location>
        <begin position="492"/>
        <end position="523"/>
    </location>
</feature>
<dbReference type="PRINTS" id="PR00320">
    <property type="entry name" value="GPROTEINBRPT"/>
</dbReference>
<feature type="compositionally biased region" description="Low complexity" evidence="8">
    <location>
        <begin position="250"/>
        <end position="281"/>
    </location>
</feature>
<dbReference type="GO" id="GO:0003714">
    <property type="term" value="F:transcription corepressor activity"/>
    <property type="evidence" value="ECO:0007669"/>
    <property type="project" value="InterPro"/>
</dbReference>
<evidence type="ECO:0000256" key="8">
    <source>
        <dbReference type="SAM" id="MobiDB-lite"/>
    </source>
</evidence>
<feature type="compositionally biased region" description="Low complexity" evidence="8">
    <location>
        <begin position="218"/>
        <end position="238"/>
    </location>
</feature>
<dbReference type="PROSITE" id="PS50082">
    <property type="entry name" value="WD_REPEATS_2"/>
    <property type="match status" value="6"/>
</dbReference>
<reference evidence="9" key="1">
    <citation type="submission" date="2020-05" db="UniProtKB">
        <authorList>
            <consortium name="EnsemblMetazoa"/>
        </authorList>
    </citation>
    <scope>IDENTIFICATION</scope>
    <source>
        <strain evidence="9">TTRI</strain>
    </source>
</reference>
<dbReference type="Gene3D" id="2.130.10.10">
    <property type="entry name" value="YVTN repeat-like/Quinoprotein amine dehydrogenase"/>
    <property type="match status" value="1"/>
</dbReference>
<dbReference type="GO" id="GO:0006357">
    <property type="term" value="P:regulation of transcription by RNA polymerase II"/>
    <property type="evidence" value="ECO:0007669"/>
    <property type="project" value="TreeGrafter"/>
</dbReference>
<dbReference type="InterPro" id="IPR045183">
    <property type="entry name" value="Ebi-like"/>
</dbReference>
<keyword evidence="5" id="KW-0539">Nucleus</keyword>
<dbReference type="AlphaFoldDB" id="A0A1A9V0W9"/>
<dbReference type="PROSITE" id="PS50294">
    <property type="entry name" value="WD_REPEATS_REGION"/>
    <property type="match status" value="5"/>
</dbReference>
<feature type="compositionally biased region" description="Low complexity" evidence="8">
    <location>
        <begin position="104"/>
        <end position="120"/>
    </location>
</feature>
<dbReference type="EnsemblMetazoa" id="GAUT022205-RA">
    <property type="protein sequence ID" value="GAUT022205-PA"/>
    <property type="gene ID" value="GAUT022205"/>
</dbReference>
<comment type="similarity">
    <text evidence="6">Belongs to the WD repeat EBI family.</text>
</comment>
<sequence length="662" mass="69162">MSFSSDEVNFLVYRYLQESGFIHSAFVFGIESHISQSNINGALVPPAALLTILQKGLMYTEVEWSVGENGEMNGRPIEGLSLIDAVMPEIKLANPAVKAESGKSAASDTTNASSSSASTTGANIKAEVKTETTSTTAAAQTNSGVTASGTAATNAETTETDGGTNSATTGSANASSSAAASTTSATTAATTTGEDTKKPEACQTTAAGPTTAVDDATSSSSNNGNSNNAAASSEATSGVAVTSAPNSSSTVTPIAPAPNATAAATTGSTPTTATVAAPTQAQSVTGTATSTARVEPMEIDSAIEIPASKATVLRGHESEVFICAWNPSRDLLASGSGDSTARIWDMSDTGNSPNQLVLRHCIQKGGAEVPSNKDVTSLDWNCDGTLLATGSYDGFARIWKTDGHLASTLGQHKGPIFALKWNKRGNYILSAGVDKTTIIWDASTGQCTQQFSFHNAPALDVDWQTNNSFASCSTDQRIHVCRLGSEAPVKTFRGHTNEVNAIKWCPQGKLLASCSDDMTLKIWCMNRDKCCHDLQAHSKEIYTIKWSPTGPGTQNPNTNLLLASASFDSTVRLWDVERGTCIHTLTKHTEPVYSVAFSPDGKYLASGSFDKCVHIWSTQSGQLVHSYKGTGGIFEVCWNSKGTKVGASASDGSVFVLDLRKF</sequence>
<dbReference type="InterPro" id="IPR006594">
    <property type="entry name" value="LisH"/>
</dbReference>
<dbReference type="InterPro" id="IPR036322">
    <property type="entry name" value="WD40_repeat_dom_sf"/>
</dbReference>
<feature type="compositionally biased region" description="Polar residues" evidence="8">
    <location>
        <begin position="282"/>
        <end position="292"/>
    </location>
</feature>
<dbReference type="SUPFAM" id="SSF50978">
    <property type="entry name" value="WD40 repeat-like"/>
    <property type="match status" value="1"/>
</dbReference>